<dbReference type="PANTHER" id="PTHR38434:SF1">
    <property type="entry name" value="BLL2549 PROTEIN"/>
    <property type="match status" value="1"/>
</dbReference>
<feature type="transmembrane region" description="Helical" evidence="1">
    <location>
        <begin position="340"/>
        <end position="360"/>
    </location>
</feature>
<dbReference type="InterPro" id="IPR014600">
    <property type="entry name" value="UCP035905_mem"/>
</dbReference>
<feature type="transmembrane region" description="Helical" evidence="1">
    <location>
        <begin position="366"/>
        <end position="384"/>
    </location>
</feature>
<feature type="transmembrane region" description="Helical" evidence="1">
    <location>
        <begin position="492"/>
        <end position="511"/>
    </location>
</feature>
<feature type="transmembrane region" description="Helical" evidence="1">
    <location>
        <begin position="832"/>
        <end position="852"/>
    </location>
</feature>
<sequence length="899" mass="95098">MELLLLIAIVLAIAWQRKTSHRLARVEDELLAMRQRVDALAPVARPDAVVSETEAEGLATLAEDTAEAAADAAVATAAREGAVPEMKPLQDKEGPRDTLESNLGARWAVWVGGVALALGGIFLIRYSIESGLIGPQTRLILAGIFGLLLIGTGEAIRRRMIEPIADRYGNAMIPGALTAAGAITLLGATYAAHGYYGFIGATPAFVLLGVISLGTVALSLLHGQALAGLGLAGSLVTPALVSSTAPSPWVLFTFLAVTWLASAAAARLRRWTLVPVLANLGLGGWVLAYLFEAFTPDITPPTLALLVVIAGTGLVWPGHRTEEPPAETETWWRFLRRPPLGINLSLSLVVLLAALAMLAVDEGYSIMPTFAAASLVAALAALGAGRSYAVWPALLSAVGAVACIGLMALILLDQAPAPVTEGGTAPPLSFGLDIAISLGLGGVFTFLGFAFLRRTGTLEPKLSALWALSMSAVPVALATISFLNFGTLAADWIHGLYGLALGAILLGIAQWRIRRSEAGNADRAANLVALGSFAGLAFALHALTTGITTTILIAVIGFAYVLATRWRPWPAFPWAMGAAIVVVFARIAWEPTLVGPNQLGTTPFWNALLPGYGIPALLAVLAAYQLRNWQDHRARNFLQAVAALMGMMALVVLVRHAMNGGVLDDSVATLGEQSIYTLLTIGLSATLMTLDTRAPSPVFRYGSMIAGVLATANVLSLHVFVLNPYLSGESTGAWPLVNLLLIGYLLPALSYAGLAYYARDKRPRLYVMMLALAGALLGFLWATLSVRRFWHGDNIADWKGFLQNETYTYSVVWLLIGVALLVLGSRLDARSLRLASAGLVIITVLKVFLIDMSNLEGILRALSFIGLGIVLMGIGLFYQKILARRPAPPELPPAPEAKA</sequence>
<organism evidence="2 3">
    <name type="scientific">Pseudorhizobium flavum</name>
    <dbReference type="NCBI Taxonomy" id="1335061"/>
    <lineage>
        <taxon>Bacteria</taxon>
        <taxon>Pseudomonadati</taxon>
        <taxon>Pseudomonadota</taxon>
        <taxon>Alphaproteobacteria</taxon>
        <taxon>Hyphomicrobiales</taxon>
        <taxon>Rhizobiaceae</taxon>
        <taxon>Rhizobium/Agrobacterium group</taxon>
        <taxon>Pseudorhizobium</taxon>
    </lineage>
</organism>
<feature type="transmembrane region" description="Helical" evidence="1">
    <location>
        <begin position="806"/>
        <end position="825"/>
    </location>
</feature>
<keyword evidence="3" id="KW-1185">Reference proteome</keyword>
<comment type="caution">
    <text evidence="2">The sequence shown here is derived from an EMBL/GenBank/DDBJ whole genome shotgun (WGS) entry which is preliminary data.</text>
</comment>
<evidence type="ECO:0000313" key="2">
    <source>
        <dbReference type="EMBL" id="MBB6178979.1"/>
    </source>
</evidence>
<feature type="transmembrane region" description="Helical" evidence="1">
    <location>
        <begin position="765"/>
        <end position="786"/>
    </location>
</feature>
<accession>A0A7W9YVV4</accession>
<feature type="transmembrane region" description="Helical" evidence="1">
    <location>
        <begin position="604"/>
        <end position="624"/>
    </location>
</feature>
<protein>
    <submittedName>
        <fullName evidence="2">Putative membrane protein</fullName>
    </submittedName>
</protein>
<keyword evidence="1" id="KW-0812">Transmembrane</keyword>
<feature type="transmembrane region" description="Helical" evidence="1">
    <location>
        <begin position="523"/>
        <end position="540"/>
    </location>
</feature>
<evidence type="ECO:0000256" key="1">
    <source>
        <dbReference type="SAM" id="Phobius"/>
    </source>
</evidence>
<feature type="transmembrane region" description="Helical" evidence="1">
    <location>
        <begin position="107"/>
        <end position="127"/>
    </location>
</feature>
<feature type="transmembrane region" description="Helical" evidence="1">
    <location>
        <begin position="391"/>
        <end position="412"/>
    </location>
</feature>
<feature type="transmembrane region" description="Helical" evidence="1">
    <location>
        <begin position="702"/>
        <end position="721"/>
    </location>
</feature>
<reference evidence="2 3" key="1">
    <citation type="submission" date="2020-08" db="EMBL/GenBank/DDBJ databases">
        <title>Genomic Encyclopedia of Type Strains, Phase IV (KMG-IV): sequencing the most valuable type-strain genomes for metagenomic binning, comparative biology and taxonomic classification.</title>
        <authorList>
            <person name="Goeker M."/>
        </authorList>
    </citation>
    <scope>NUCLEOTIDE SEQUENCE [LARGE SCALE GENOMIC DNA]</scope>
    <source>
        <strain evidence="2 3">DSM 102134</strain>
    </source>
</reference>
<dbReference type="InterPro" id="IPR019286">
    <property type="entry name" value="DUF2339_TM"/>
</dbReference>
<gene>
    <name evidence="2" type="ORF">HNQ75_000933</name>
</gene>
<feature type="transmembrane region" description="Helical" evidence="1">
    <location>
        <begin position="571"/>
        <end position="589"/>
    </location>
</feature>
<feature type="transmembrane region" description="Helical" evidence="1">
    <location>
        <begin position="139"/>
        <end position="156"/>
    </location>
</feature>
<proteinExistence type="predicted"/>
<feature type="transmembrane region" description="Helical" evidence="1">
    <location>
        <begin position="168"/>
        <end position="192"/>
    </location>
</feature>
<feature type="transmembrane region" description="Helical" evidence="1">
    <location>
        <begin position="247"/>
        <end position="266"/>
    </location>
</feature>
<dbReference type="AlphaFoldDB" id="A0A7W9YVV4"/>
<dbReference type="EMBL" id="JACHEJ010000002">
    <property type="protein sequence ID" value="MBB6178979.1"/>
    <property type="molecule type" value="Genomic_DNA"/>
</dbReference>
<dbReference type="Pfam" id="PF10101">
    <property type="entry name" value="DUF2339"/>
    <property type="match status" value="1"/>
</dbReference>
<feature type="transmembrane region" description="Helical" evidence="1">
    <location>
        <begin position="273"/>
        <end position="291"/>
    </location>
</feature>
<feature type="transmembrane region" description="Helical" evidence="1">
    <location>
        <begin position="303"/>
        <end position="319"/>
    </location>
</feature>
<dbReference type="RefSeq" id="WP_077547025.1">
    <property type="nucleotide sequence ID" value="NZ_JACHEJ010000002.1"/>
</dbReference>
<feature type="transmembrane region" description="Helical" evidence="1">
    <location>
        <begin position="674"/>
        <end position="690"/>
    </location>
</feature>
<dbReference type="PIRSF" id="PIRSF035905">
    <property type="entry name" value="UCP035905_mp"/>
    <property type="match status" value="1"/>
</dbReference>
<feature type="transmembrane region" description="Helical" evidence="1">
    <location>
        <begin position="546"/>
        <end position="564"/>
    </location>
</feature>
<feature type="transmembrane region" description="Helical" evidence="1">
    <location>
        <begin position="636"/>
        <end position="654"/>
    </location>
</feature>
<name>A0A7W9YVV4_9HYPH</name>
<feature type="transmembrane region" description="Helical" evidence="1">
    <location>
        <begin position="204"/>
        <end position="227"/>
    </location>
</feature>
<dbReference type="PANTHER" id="PTHR38434">
    <property type="entry name" value="BLL2549 PROTEIN"/>
    <property type="match status" value="1"/>
</dbReference>
<feature type="transmembrane region" description="Helical" evidence="1">
    <location>
        <begin position="733"/>
        <end position="758"/>
    </location>
</feature>
<feature type="transmembrane region" description="Helical" evidence="1">
    <location>
        <begin position="464"/>
        <end position="486"/>
    </location>
</feature>
<keyword evidence="1" id="KW-0472">Membrane</keyword>
<feature type="transmembrane region" description="Helical" evidence="1">
    <location>
        <begin position="858"/>
        <end position="878"/>
    </location>
</feature>
<evidence type="ECO:0000313" key="3">
    <source>
        <dbReference type="Proteomes" id="UP000535501"/>
    </source>
</evidence>
<dbReference type="Proteomes" id="UP000535501">
    <property type="component" value="Unassembled WGS sequence"/>
</dbReference>
<feature type="transmembrane region" description="Helical" evidence="1">
    <location>
        <begin position="432"/>
        <end position="452"/>
    </location>
</feature>
<keyword evidence="1" id="KW-1133">Transmembrane helix</keyword>